<keyword evidence="1" id="KW-1133">Transmembrane helix</keyword>
<keyword evidence="1" id="KW-0472">Membrane</keyword>
<dbReference type="Proteomes" id="UP000070467">
    <property type="component" value="Unassembled WGS sequence"/>
</dbReference>
<gene>
    <name evidence="2" type="ORF">HMPREF1871_01189</name>
</gene>
<name>A0ABR5TKE4_9BACL</name>
<sequence length="51" mass="6247">MYLLLYRFKKLKTILSSYFSNIFVNYDFFIIFLIFIIVFNVDNDNILNIIL</sequence>
<keyword evidence="1" id="KW-0812">Transmembrane</keyword>
<evidence type="ECO:0000256" key="1">
    <source>
        <dbReference type="SAM" id="Phobius"/>
    </source>
</evidence>
<evidence type="ECO:0000313" key="2">
    <source>
        <dbReference type="EMBL" id="KXB55292.1"/>
    </source>
</evidence>
<feature type="transmembrane region" description="Helical" evidence="1">
    <location>
        <begin position="21"/>
        <end position="41"/>
    </location>
</feature>
<proteinExistence type="predicted"/>
<evidence type="ECO:0000313" key="3">
    <source>
        <dbReference type="Proteomes" id="UP000070467"/>
    </source>
</evidence>
<dbReference type="EMBL" id="LSDB01000071">
    <property type="protein sequence ID" value="KXB55292.1"/>
    <property type="molecule type" value="Genomic_DNA"/>
</dbReference>
<accession>A0ABR5TKE4</accession>
<comment type="caution">
    <text evidence="2">The sequence shown here is derived from an EMBL/GenBank/DDBJ whole genome shotgun (WGS) entry which is preliminary data.</text>
</comment>
<protein>
    <submittedName>
        <fullName evidence="2">Uncharacterized protein</fullName>
    </submittedName>
</protein>
<keyword evidence="3" id="KW-1185">Reference proteome</keyword>
<reference evidence="2 3" key="1">
    <citation type="submission" date="2016-01" db="EMBL/GenBank/DDBJ databases">
        <authorList>
            <person name="Mitreva M."/>
            <person name="Pepin K.H."/>
            <person name="Mihindukulasuriya K.A."/>
            <person name="Fulton R."/>
            <person name="Fronick C."/>
            <person name="O'Laughlin M."/>
            <person name="Miner T."/>
            <person name="Herter B."/>
            <person name="Rosa B.A."/>
            <person name="Cordes M."/>
            <person name="Tomlinson C."/>
            <person name="Wollam A."/>
            <person name="Palsikar V.B."/>
            <person name="Mardis E.R."/>
            <person name="Wilson R.K."/>
        </authorList>
    </citation>
    <scope>NUCLEOTIDE SEQUENCE [LARGE SCALE GENOMIC DNA]</scope>
    <source>
        <strain evidence="2 3">KA00071</strain>
    </source>
</reference>
<organism evidence="2 3">
    <name type="scientific">Gemelliphila asaccharolytica</name>
    <dbReference type="NCBI Taxonomy" id="502393"/>
    <lineage>
        <taxon>Bacteria</taxon>
        <taxon>Bacillati</taxon>
        <taxon>Bacillota</taxon>
        <taxon>Bacilli</taxon>
        <taxon>Bacillales</taxon>
        <taxon>Gemellaceae</taxon>
        <taxon>Gemelliphila</taxon>
    </lineage>
</organism>